<dbReference type="Proteomes" id="UP001442841">
    <property type="component" value="Chromosome"/>
</dbReference>
<dbReference type="HAMAP" id="MF_01151">
    <property type="entry name" value="GrpE"/>
    <property type="match status" value="1"/>
</dbReference>
<dbReference type="Pfam" id="PF01025">
    <property type="entry name" value="GrpE"/>
    <property type="match status" value="1"/>
</dbReference>
<dbReference type="Gene3D" id="3.90.20.20">
    <property type="match status" value="1"/>
</dbReference>
<keyword evidence="2 3" id="KW-0143">Chaperone</keyword>
<comment type="similarity">
    <text evidence="1 3 5">Belongs to the GrpE family.</text>
</comment>
<feature type="region of interest" description="Disordered" evidence="7">
    <location>
        <begin position="199"/>
        <end position="221"/>
    </location>
</feature>
<dbReference type="PROSITE" id="PS01071">
    <property type="entry name" value="GRPE"/>
    <property type="match status" value="1"/>
</dbReference>
<proteinExistence type="inferred from homology"/>
<keyword evidence="6" id="KW-0175">Coiled coil</keyword>
<dbReference type="SUPFAM" id="SSF51064">
    <property type="entry name" value="Head domain of nucleotide exchange factor GrpE"/>
    <property type="match status" value="1"/>
</dbReference>
<organism evidence="8 9">
    <name type="scientific">Ammonicoccus fulvus</name>
    <dbReference type="NCBI Taxonomy" id="3138240"/>
    <lineage>
        <taxon>Bacteria</taxon>
        <taxon>Bacillati</taxon>
        <taxon>Actinomycetota</taxon>
        <taxon>Actinomycetes</taxon>
        <taxon>Propionibacteriales</taxon>
        <taxon>Propionibacteriaceae</taxon>
        <taxon>Ammonicoccus</taxon>
    </lineage>
</organism>
<dbReference type="InterPro" id="IPR013805">
    <property type="entry name" value="GrpE_CC"/>
</dbReference>
<dbReference type="PANTHER" id="PTHR21237:SF23">
    <property type="entry name" value="GRPE PROTEIN HOMOLOG, MITOCHONDRIAL"/>
    <property type="match status" value="1"/>
</dbReference>
<protein>
    <recommendedName>
        <fullName evidence="3 4">Protein GrpE</fullName>
    </recommendedName>
    <alternativeName>
        <fullName evidence="3">HSP-70 cofactor</fullName>
    </alternativeName>
</protein>
<evidence type="ECO:0000256" key="2">
    <source>
        <dbReference type="ARBA" id="ARBA00023186"/>
    </source>
</evidence>
<accession>A0ABZ3FM49</accession>
<reference evidence="8 9" key="1">
    <citation type="submission" date="2024-04" db="EMBL/GenBank/DDBJ databases">
        <title>Isolation of an actinomycete strain from pig manure.</title>
        <authorList>
            <person name="Gong T."/>
            <person name="Yu Z."/>
            <person name="An M."/>
            <person name="Wei C."/>
            <person name="Yang W."/>
            <person name="Liu L."/>
        </authorList>
    </citation>
    <scope>NUCLEOTIDE SEQUENCE [LARGE SCALE GENOMIC DNA]</scope>
    <source>
        <strain evidence="8 9">ZF39</strain>
    </source>
</reference>
<keyword evidence="3" id="KW-0963">Cytoplasm</keyword>
<evidence type="ECO:0000313" key="8">
    <source>
        <dbReference type="EMBL" id="XAN05927.1"/>
    </source>
</evidence>
<gene>
    <name evidence="3 8" type="primary">grpE</name>
    <name evidence="8" type="ORF">AADG42_00915</name>
</gene>
<feature type="region of interest" description="Disordered" evidence="7">
    <location>
        <begin position="1"/>
        <end position="38"/>
    </location>
</feature>
<dbReference type="CDD" id="cd00446">
    <property type="entry name" value="GrpE"/>
    <property type="match status" value="1"/>
</dbReference>
<name>A0ABZ3FM49_9ACTN</name>
<evidence type="ECO:0000256" key="7">
    <source>
        <dbReference type="SAM" id="MobiDB-lite"/>
    </source>
</evidence>
<dbReference type="PRINTS" id="PR00773">
    <property type="entry name" value="GRPEPROTEIN"/>
</dbReference>
<comment type="function">
    <text evidence="3 4">Participates actively in the response to hyperosmotic and heat shock by preventing the aggregation of stress-denatured proteins, in association with DnaK and GrpE. It is the nucleotide exchange factor for DnaK and may function as a thermosensor. Unfolded proteins bind initially to DnaJ; upon interaction with the DnaJ-bound protein, DnaK hydrolyzes its bound ATP, resulting in the formation of a stable complex. GrpE releases ADP from DnaK; ATP binding to DnaK triggers the release of the substrate protein, thus completing the reaction cycle. Several rounds of ATP-dependent interactions between DnaJ, DnaK and GrpE are required for fully efficient folding.</text>
</comment>
<evidence type="ECO:0000256" key="1">
    <source>
        <dbReference type="ARBA" id="ARBA00009054"/>
    </source>
</evidence>
<evidence type="ECO:0000256" key="6">
    <source>
        <dbReference type="SAM" id="Coils"/>
    </source>
</evidence>
<sequence length="221" mass="24013">MDNDPRPEAGEQDVTANPTADQAKPRRAAEDAPAEEGVVIEETAPERAAADEAAGSNAELASAQKALRERTEDLQRLQAEYVNYKRRVDRDRDVARNAGVESVVLDLLPVLDDLRIAREHEEMTGGFKLLVEELEKVTVKYGVESFGEKGEPFDPQIHDALMQAPMPGVSEPTVLDVMQLGYKFRGRVLRAARVAVGMPADDAPEAPAKGAKAEAEEPAAE</sequence>
<dbReference type="InterPro" id="IPR009012">
    <property type="entry name" value="GrpE_head"/>
</dbReference>
<dbReference type="Gene3D" id="2.30.22.10">
    <property type="entry name" value="Head domain of nucleotide exchange factor GrpE"/>
    <property type="match status" value="1"/>
</dbReference>
<keyword evidence="3 4" id="KW-0346">Stress response</keyword>
<keyword evidence="9" id="KW-1185">Reference proteome</keyword>
<feature type="coiled-coil region" evidence="6">
    <location>
        <begin position="60"/>
        <end position="94"/>
    </location>
</feature>
<evidence type="ECO:0000313" key="9">
    <source>
        <dbReference type="Proteomes" id="UP001442841"/>
    </source>
</evidence>
<dbReference type="PANTHER" id="PTHR21237">
    <property type="entry name" value="GRPE PROTEIN"/>
    <property type="match status" value="1"/>
</dbReference>
<dbReference type="RefSeq" id="WP_425307361.1">
    <property type="nucleotide sequence ID" value="NZ_CP154795.1"/>
</dbReference>
<dbReference type="SUPFAM" id="SSF58014">
    <property type="entry name" value="Coiled-coil domain of nucleotide exchange factor GrpE"/>
    <property type="match status" value="1"/>
</dbReference>
<evidence type="ECO:0000256" key="5">
    <source>
        <dbReference type="RuleBase" id="RU004478"/>
    </source>
</evidence>
<dbReference type="InterPro" id="IPR000740">
    <property type="entry name" value="GrpE"/>
</dbReference>
<comment type="subcellular location">
    <subcellularLocation>
        <location evidence="3">Cytoplasm</location>
    </subcellularLocation>
</comment>
<evidence type="ECO:0000256" key="3">
    <source>
        <dbReference type="HAMAP-Rule" id="MF_01151"/>
    </source>
</evidence>
<evidence type="ECO:0000256" key="4">
    <source>
        <dbReference type="RuleBase" id="RU000639"/>
    </source>
</evidence>
<dbReference type="EMBL" id="CP154795">
    <property type="protein sequence ID" value="XAN05927.1"/>
    <property type="molecule type" value="Genomic_DNA"/>
</dbReference>
<comment type="subunit">
    <text evidence="3">Homodimer.</text>
</comment>
<feature type="compositionally biased region" description="Low complexity" evidence="7">
    <location>
        <begin position="199"/>
        <end position="210"/>
    </location>
</feature>